<gene>
    <name evidence="1" type="ORF">NC653_013531</name>
</gene>
<organism evidence="1 2">
    <name type="scientific">Populus alba x Populus x berolinensis</name>
    <dbReference type="NCBI Taxonomy" id="444605"/>
    <lineage>
        <taxon>Eukaryota</taxon>
        <taxon>Viridiplantae</taxon>
        <taxon>Streptophyta</taxon>
        <taxon>Embryophyta</taxon>
        <taxon>Tracheophyta</taxon>
        <taxon>Spermatophyta</taxon>
        <taxon>Magnoliopsida</taxon>
        <taxon>eudicotyledons</taxon>
        <taxon>Gunneridae</taxon>
        <taxon>Pentapetalae</taxon>
        <taxon>rosids</taxon>
        <taxon>fabids</taxon>
        <taxon>Malpighiales</taxon>
        <taxon>Salicaceae</taxon>
        <taxon>Saliceae</taxon>
        <taxon>Populus</taxon>
    </lineage>
</organism>
<comment type="caution">
    <text evidence="1">The sequence shown here is derived from an EMBL/GenBank/DDBJ whole genome shotgun (WGS) entry which is preliminary data.</text>
</comment>
<accession>A0AAD6QUV4</accession>
<dbReference type="AlphaFoldDB" id="A0AAD6QUV4"/>
<reference evidence="1" key="1">
    <citation type="journal article" date="2023" name="Mol. Ecol. Resour.">
        <title>Chromosome-level genome assembly of a triploid poplar Populus alba 'Berolinensis'.</title>
        <authorList>
            <person name="Chen S."/>
            <person name="Yu Y."/>
            <person name="Wang X."/>
            <person name="Wang S."/>
            <person name="Zhang T."/>
            <person name="Zhou Y."/>
            <person name="He R."/>
            <person name="Meng N."/>
            <person name="Wang Y."/>
            <person name="Liu W."/>
            <person name="Liu Z."/>
            <person name="Liu J."/>
            <person name="Guo Q."/>
            <person name="Huang H."/>
            <person name="Sederoff R.R."/>
            <person name="Wang G."/>
            <person name="Qu G."/>
            <person name="Chen S."/>
        </authorList>
    </citation>
    <scope>NUCLEOTIDE SEQUENCE</scope>
    <source>
        <strain evidence="1">SC-2020</strain>
    </source>
</reference>
<keyword evidence="2" id="KW-1185">Reference proteome</keyword>
<evidence type="ECO:0000313" key="2">
    <source>
        <dbReference type="Proteomes" id="UP001164929"/>
    </source>
</evidence>
<protein>
    <submittedName>
        <fullName evidence="1">Uncharacterized protein</fullName>
    </submittedName>
</protein>
<sequence length="38" mass="4287">MTRTPIGGSSGEFSAMSKSLTKQYRKEVESLWVVNFFS</sequence>
<evidence type="ECO:0000313" key="1">
    <source>
        <dbReference type="EMBL" id="KAJ6996973.1"/>
    </source>
</evidence>
<dbReference type="Proteomes" id="UP001164929">
    <property type="component" value="Chromosome 5"/>
</dbReference>
<proteinExistence type="predicted"/>
<dbReference type="EMBL" id="JAQIZT010000005">
    <property type="protein sequence ID" value="KAJ6996973.1"/>
    <property type="molecule type" value="Genomic_DNA"/>
</dbReference>
<name>A0AAD6QUV4_9ROSI</name>